<dbReference type="EC" id="1.16.1.9" evidence="3"/>
<evidence type="ECO:0000256" key="9">
    <source>
        <dbReference type="SAM" id="MobiDB-lite"/>
    </source>
</evidence>
<evidence type="ECO:0000256" key="7">
    <source>
        <dbReference type="ARBA" id="ARBA00023002"/>
    </source>
</evidence>
<accession>A0AAW0YV24</accession>
<dbReference type="GO" id="GO:0052851">
    <property type="term" value="F:ferric-chelate reductase (NADPH) activity"/>
    <property type="evidence" value="ECO:0007669"/>
    <property type="project" value="UniProtKB-EC"/>
</dbReference>
<evidence type="ECO:0000256" key="4">
    <source>
        <dbReference type="ARBA" id="ARBA00022448"/>
    </source>
</evidence>
<organism evidence="11 12">
    <name type="scientific">Kwoniella newhampshirensis</name>
    <dbReference type="NCBI Taxonomy" id="1651941"/>
    <lineage>
        <taxon>Eukaryota</taxon>
        <taxon>Fungi</taxon>
        <taxon>Dikarya</taxon>
        <taxon>Basidiomycota</taxon>
        <taxon>Agaricomycotina</taxon>
        <taxon>Tremellomycetes</taxon>
        <taxon>Tremellales</taxon>
        <taxon>Cryptococcaceae</taxon>
        <taxon>Kwoniella</taxon>
    </lineage>
</organism>
<comment type="similarity">
    <text evidence="2">Belongs to the ferric reductase (FRE) family.</text>
</comment>
<dbReference type="Proteomes" id="UP001388673">
    <property type="component" value="Unassembled WGS sequence"/>
</dbReference>
<dbReference type="GO" id="GO:0006826">
    <property type="term" value="P:iron ion transport"/>
    <property type="evidence" value="ECO:0007669"/>
    <property type="project" value="TreeGrafter"/>
</dbReference>
<keyword evidence="5" id="KW-1003">Cell membrane</keyword>
<dbReference type="CDD" id="cd06186">
    <property type="entry name" value="NOX_Duox_like_FAD_NADP"/>
    <property type="match status" value="1"/>
</dbReference>
<comment type="subcellular location">
    <subcellularLocation>
        <location evidence="1">Cell membrane</location>
        <topology evidence="1">Multi-pass membrane protein</topology>
    </subcellularLocation>
</comment>
<dbReference type="RefSeq" id="XP_066800460.1">
    <property type="nucleotide sequence ID" value="XM_066948687.1"/>
</dbReference>
<dbReference type="GO" id="GO:0006879">
    <property type="term" value="P:intracellular iron ion homeostasis"/>
    <property type="evidence" value="ECO:0007669"/>
    <property type="project" value="TreeGrafter"/>
</dbReference>
<dbReference type="SUPFAM" id="SSF52343">
    <property type="entry name" value="Ferredoxin reductase-like, C-terminal NADP-linked domain"/>
    <property type="match status" value="1"/>
</dbReference>
<dbReference type="Pfam" id="PF08030">
    <property type="entry name" value="NAD_binding_6"/>
    <property type="match status" value="1"/>
</dbReference>
<evidence type="ECO:0000256" key="6">
    <source>
        <dbReference type="ARBA" id="ARBA00022982"/>
    </source>
</evidence>
<evidence type="ECO:0000256" key="2">
    <source>
        <dbReference type="ARBA" id="ARBA00006278"/>
    </source>
</evidence>
<dbReference type="InterPro" id="IPR013121">
    <property type="entry name" value="Fe_red_NAD-bd_6"/>
</dbReference>
<dbReference type="Gene3D" id="3.40.50.80">
    <property type="entry name" value="Nucleotide-binding domain of ferredoxin-NADP reductase (FNR) module"/>
    <property type="match status" value="1"/>
</dbReference>
<gene>
    <name evidence="11" type="ORF">IAR55_005596</name>
</gene>
<evidence type="ECO:0000256" key="1">
    <source>
        <dbReference type="ARBA" id="ARBA00004651"/>
    </source>
</evidence>
<evidence type="ECO:0000313" key="11">
    <source>
        <dbReference type="EMBL" id="KAK8846510.1"/>
    </source>
</evidence>
<keyword evidence="4" id="KW-0813">Transport</keyword>
<dbReference type="InterPro" id="IPR039261">
    <property type="entry name" value="FNR_nucleotide-bd"/>
</dbReference>
<dbReference type="GO" id="GO:0005886">
    <property type="term" value="C:plasma membrane"/>
    <property type="evidence" value="ECO:0007669"/>
    <property type="project" value="UniProtKB-SubCell"/>
</dbReference>
<keyword evidence="6" id="KW-0249">Electron transport</keyword>
<dbReference type="InterPro" id="IPR051410">
    <property type="entry name" value="Ferric/Cupric_Reductase"/>
</dbReference>
<dbReference type="InterPro" id="IPR017938">
    <property type="entry name" value="Riboflavin_synthase-like_b-brl"/>
</dbReference>
<dbReference type="InterPro" id="IPR013112">
    <property type="entry name" value="FAD-bd_8"/>
</dbReference>
<comment type="caution">
    <text evidence="11">The sequence shown here is derived from an EMBL/GenBank/DDBJ whole genome shotgun (WGS) entry which is preliminary data.</text>
</comment>
<evidence type="ECO:0000256" key="3">
    <source>
        <dbReference type="ARBA" id="ARBA00012668"/>
    </source>
</evidence>
<dbReference type="GeneID" id="92182854"/>
<evidence type="ECO:0000259" key="10">
    <source>
        <dbReference type="PROSITE" id="PS51384"/>
    </source>
</evidence>
<keyword evidence="5" id="KW-0472">Membrane</keyword>
<comment type="catalytic activity">
    <reaction evidence="8">
        <text>2 a Fe(II)-siderophore + NADP(+) + H(+) = 2 a Fe(III)-siderophore + NADPH</text>
        <dbReference type="Rhea" id="RHEA:28795"/>
        <dbReference type="Rhea" id="RHEA-COMP:11342"/>
        <dbReference type="Rhea" id="RHEA-COMP:11344"/>
        <dbReference type="ChEBI" id="CHEBI:15378"/>
        <dbReference type="ChEBI" id="CHEBI:29033"/>
        <dbReference type="ChEBI" id="CHEBI:29034"/>
        <dbReference type="ChEBI" id="CHEBI:57783"/>
        <dbReference type="ChEBI" id="CHEBI:58349"/>
        <dbReference type="EC" id="1.16.1.9"/>
    </reaction>
</comment>
<feature type="domain" description="FAD-binding FR-type" evidence="10">
    <location>
        <begin position="2"/>
        <end position="116"/>
    </location>
</feature>
<dbReference type="PANTHER" id="PTHR32361:SF9">
    <property type="entry name" value="FERRIC REDUCTASE TRANSMEMBRANE COMPONENT 3-RELATED"/>
    <property type="match status" value="1"/>
</dbReference>
<protein>
    <recommendedName>
        <fullName evidence="3">ferric-chelate reductase (NADPH)</fullName>
        <ecNumber evidence="3">1.16.1.9</ecNumber>
    </recommendedName>
</protein>
<dbReference type="PROSITE" id="PS51384">
    <property type="entry name" value="FAD_FR"/>
    <property type="match status" value="1"/>
</dbReference>
<evidence type="ECO:0000256" key="8">
    <source>
        <dbReference type="ARBA" id="ARBA00048483"/>
    </source>
</evidence>
<evidence type="ECO:0000256" key="5">
    <source>
        <dbReference type="ARBA" id="ARBA00022475"/>
    </source>
</evidence>
<dbReference type="Pfam" id="PF08022">
    <property type="entry name" value="FAD_binding_8"/>
    <property type="match status" value="1"/>
</dbReference>
<feature type="compositionally biased region" description="Low complexity" evidence="9">
    <location>
        <begin position="222"/>
        <end position="236"/>
    </location>
</feature>
<dbReference type="PANTHER" id="PTHR32361">
    <property type="entry name" value="FERRIC/CUPRIC REDUCTASE TRANSMEMBRANE COMPONENT"/>
    <property type="match status" value="1"/>
</dbReference>
<dbReference type="GO" id="GO:0015677">
    <property type="term" value="P:copper ion import"/>
    <property type="evidence" value="ECO:0007669"/>
    <property type="project" value="TreeGrafter"/>
</dbReference>
<dbReference type="AlphaFoldDB" id="A0AAW0YV24"/>
<reference evidence="11 12" key="1">
    <citation type="journal article" date="2024" name="bioRxiv">
        <title>Comparative genomics of Cryptococcus and Kwoniella reveals pathogenesis evolution and contrasting karyotype dynamics via intercentromeric recombination or chromosome fusion.</title>
        <authorList>
            <person name="Coelho M.A."/>
            <person name="David-Palma M."/>
            <person name="Shea T."/>
            <person name="Bowers K."/>
            <person name="McGinley-Smith S."/>
            <person name="Mohammad A.W."/>
            <person name="Gnirke A."/>
            <person name="Yurkov A.M."/>
            <person name="Nowrousian M."/>
            <person name="Sun S."/>
            <person name="Cuomo C.A."/>
            <person name="Heitman J."/>
        </authorList>
    </citation>
    <scope>NUCLEOTIDE SEQUENCE [LARGE SCALE GENOMIC DNA]</scope>
    <source>
        <strain evidence="11 12">CBS 13917</strain>
    </source>
</reference>
<dbReference type="SUPFAM" id="SSF63380">
    <property type="entry name" value="Riboflavin synthase domain-like"/>
    <property type="match status" value="1"/>
</dbReference>
<name>A0AAW0YV24_9TREE</name>
<sequence>MCSIFKTRLATARIVALPGADTTLITIPELRSGWRPGQHVRIRVPAFGLVRGFESHPFTIASAPNGEGLVLMCKKAGDWTTRLNHHAAAGSITETGEKGRHITIILEGPYGGLGNTMISSYSGAMLVAGGSGITSALGHATGLIARAPTGAVRTRTIDLVWLVRTEEIAKPFVKILSDLVDEAKRWEQKCIRAQGGLRPVALRVHVFITRCSIDSPPNLLPYSPSSGSSGGSSSASLEDDKSVRLESGDLNTFTTTSLTMTNGNTSSEVLSSITVKTLRPSFIAVLSGITDETIERGAKEGHSPSGILVTACGPGGMVFTVSESVRLYEEYKKKLVGGVDFEAQHFGW</sequence>
<feature type="region of interest" description="Disordered" evidence="9">
    <location>
        <begin position="222"/>
        <end position="241"/>
    </location>
</feature>
<keyword evidence="7" id="KW-0560">Oxidoreductase</keyword>
<dbReference type="EMBL" id="JBCAWK010000011">
    <property type="protein sequence ID" value="KAK8846510.1"/>
    <property type="molecule type" value="Genomic_DNA"/>
</dbReference>
<proteinExistence type="inferred from homology"/>
<dbReference type="Gene3D" id="2.40.30.10">
    <property type="entry name" value="Translation factors"/>
    <property type="match status" value="1"/>
</dbReference>
<dbReference type="InterPro" id="IPR017927">
    <property type="entry name" value="FAD-bd_FR_type"/>
</dbReference>
<keyword evidence="12" id="KW-1185">Reference proteome</keyword>
<dbReference type="KEGG" id="kne:92182854"/>
<evidence type="ECO:0000313" key="12">
    <source>
        <dbReference type="Proteomes" id="UP001388673"/>
    </source>
</evidence>